<evidence type="ECO:0000313" key="9">
    <source>
        <dbReference type="EMBL" id="KJV78218.1"/>
    </source>
</evidence>
<comment type="subcellular location">
    <subcellularLocation>
        <location evidence="1">Cell membrane</location>
        <topology evidence="1">Multi-pass membrane protein</topology>
    </subcellularLocation>
</comment>
<evidence type="ECO:0000256" key="2">
    <source>
        <dbReference type="ARBA" id="ARBA00022448"/>
    </source>
</evidence>
<dbReference type="SUPFAM" id="SSF103473">
    <property type="entry name" value="MFS general substrate transporter"/>
    <property type="match status" value="1"/>
</dbReference>
<keyword evidence="4 7" id="KW-0812">Transmembrane</keyword>
<reference evidence="9 10" key="1">
    <citation type="submission" date="2015-01" db="EMBL/GenBank/DDBJ databases">
        <title>Genome Sequencing of Rickettsiales.</title>
        <authorList>
            <person name="Daugherty S.C."/>
            <person name="Su Q."/>
            <person name="Abolude K."/>
            <person name="Beier-Sexton M."/>
            <person name="Carlyon J.A."/>
            <person name="Carter R."/>
            <person name="Day N.P."/>
            <person name="Dumler S.J."/>
            <person name="Dyachenko V."/>
            <person name="Godinez A."/>
            <person name="Kurtti T.J."/>
            <person name="Lichay M."/>
            <person name="Mullins K.E."/>
            <person name="Ott S."/>
            <person name="Pappas-Brown V."/>
            <person name="Paris D.H."/>
            <person name="Patel P."/>
            <person name="Richards A.L."/>
            <person name="Sadzewicz L."/>
            <person name="Sears K."/>
            <person name="Seidman D."/>
            <person name="Sengamalay N."/>
            <person name="Stenos J."/>
            <person name="Tallon L.J."/>
            <person name="Vincent G."/>
            <person name="Fraser C.M."/>
            <person name="Munderloh U."/>
            <person name="Dunning-Hotopp J.C."/>
        </authorList>
    </citation>
    <scope>NUCLEOTIDE SEQUENCE [LARGE SCALE GENOMIC DNA]</scope>
    <source>
        <strain evidence="9 10">Ect</strain>
    </source>
</reference>
<dbReference type="PANTHER" id="PTHR43045:SF1">
    <property type="entry name" value="SHIKIMATE TRANSPORTER"/>
    <property type="match status" value="1"/>
</dbReference>
<dbReference type="Gene3D" id="1.20.1250.20">
    <property type="entry name" value="MFS general substrate transporter like domains"/>
    <property type="match status" value="1"/>
</dbReference>
<dbReference type="InterPro" id="IPR020846">
    <property type="entry name" value="MFS_dom"/>
</dbReference>
<gene>
    <name evidence="9" type="ORF">RMAECT_0074</name>
</gene>
<keyword evidence="3" id="KW-1003">Cell membrane</keyword>
<protein>
    <submittedName>
        <fullName evidence="9">Sugar (And other) transporter family protein</fullName>
    </submittedName>
</protein>
<accession>A0A0F3PD50</accession>
<evidence type="ECO:0000256" key="4">
    <source>
        <dbReference type="ARBA" id="ARBA00022692"/>
    </source>
</evidence>
<evidence type="ECO:0000256" key="3">
    <source>
        <dbReference type="ARBA" id="ARBA00022475"/>
    </source>
</evidence>
<feature type="transmembrane region" description="Helical" evidence="7">
    <location>
        <begin position="20"/>
        <end position="40"/>
    </location>
</feature>
<evidence type="ECO:0000256" key="7">
    <source>
        <dbReference type="SAM" id="Phobius"/>
    </source>
</evidence>
<sequence>MGYEKKQKSLNREQKRAIGLLSIGTFLEYFDLILYVHMAVLLNDLFFPQYDPFVNSLLNAFAFCSTFILRPVGAIIFGWIGDNIGRKATVIITTAIMAITCIITATLSPYSEIGIAATIVITLCRVAQGISSMGEIIGAQIYLTEITKPPTQYSSVAMIVTASTIGGVEALGIVSIVTSYSLVGV</sequence>
<dbReference type="PROSITE" id="PS50850">
    <property type="entry name" value="MFS"/>
    <property type="match status" value="1"/>
</dbReference>
<dbReference type="Proteomes" id="UP000033591">
    <property type="component" value="Unassembled WGS sequence"/>
</dbReference>
<feature type="domain" description="Major facilitator superfamily (MFS) profile" evidence="8">
    <location>
        <begin position="17"/>
        <end position="185"/>
    </location>
</feature>
<dbReference type="InterPro" id="IPR005828">
    <property type="entry name" value="MFS_sugar_transport-like"/>
</dbReference>
<dbReference type="PATRIC" id="fig|1359199.3.peg.71"/>
<dbReference type="Pfam" id="PF00083">
    <property type="entry name" value="Sugar_tr"/>
    <property type="match status" value="1"/>
</dbReference>
<dbReference type="GO" id="GO:0022857">
    <property type="term" value="F:transmembrane transporter activity"/>
    <property type="evidence" value="ECO:0007669"/>
    <property type="project" value="InterPro"/>
</dbReference>
<comment type="caution">
    <text evidence="9">The sequence shown here is derived from an EMBL/GenBank/DDBJ whole genome shotgun (WGS) entry which is preliminary data.</text>
</comment>
<organism evidence="9 10">
    <name type="scientific">Rickettsia rhipicephali str. Ect</name>
    <dbReference type="NCBI Taxonomy" id="1359199"/>
    <lineage>
        <taxon>Bacteria</taxon>
        <taxon>Pseudomonadati</taxon>
        <taxon>Pseudomonadota</taxon>
        <taxon>Alphaproteobacteria</taxon>
        <taxon>Rickettsiales</taxon>
        <taxon>Rickettsiaceae</taxon>
        <taxon>Rickettsieae</taxon>
        <taxon>Rickettsia</taxon>
        <taxon>spotted fever group</taxon>
    </lineage>
</organism>
<dbReference type="AlphaFoldDB" id="A0A0F3PD50"/>
<dbReference type="InterPro" id="IPR036259">
    <property type="entry name" value="MFS_trans_sf"/>
</dbReference>
<feature type="transmembrane region" description="Helical" evidence="7">
    <location>
        <begin position="88"/>
        <end position="107"/>
    </location>
</feature>
<dbReference type="EMBL" id="LAOC01000001">
    <property type="protein sequence ID" value="KJV78218.1"/>
    <property type="molecule type" value="Genomic_DNA"/>
</dbReference>
<dbReference type="PANTHER" id="PTHR43045">
    <property type="entry name" value="SHIKIMATE TRANSPORTER"/>
    <property type="match status" value="1"/>
</dbReference>
<evidence type="ECO:0000256" key="1">
    <source>
        <dbReference type="ARBA" id="ARBA00004651"/>
    </source>
</evidence>
<evidence type="ECO:0000256" key="5">
    <source>
        <dbReference type="ARBA" id="ARBA00022989"/>
    </source>
</evidence>
<evidence type="ECO:0000259" key="8">
    <source>
        <dbReference type="PROSITE" id="PS50850"/>
    </source>
</evidence>
<name>A0A0F3PD50_RICRH</name>
<keyword evidence="6 7" id="KW-0472">Membrane</keyword>
<dbReference type="GO" id="GO:0005886">
    <property type="term" value="C:plasma membrane"/>
    <property type="evidence" value="ECO:0007669"/>
    <property type="project" value="UniProtKB-SubCell"/>
</dbReference>
<evidence type="ECO:0000313" key="10">
    <source>
        <dbReference type="Proteomes" id="UP000033591"/>
    </source>
</evidence>
<proteinExistence type="predicted"/>
<keyword evidence="2" id="KW-0813">Transport</keyword>
<feature type="transmembrane region" description="Helical" evidence="7">
    <location>
        <begin position="155"/>
        <end position="183"/>
    </location>
</feature>
<feature type="transmembrane region" description="Helical" evidence="7">
    <location>
        <begin position="60"/>
        <end position="81"/>
    </location>
</feature>
<dbReference type="RefSeq" id="WP_014365560.1">
    <property type="nucleotide sequence ID" value="NZ_LAOC01000001.1"/>
</dbReference>
<evidence type="ECO:0000256" key="6">
    <source>
        <dbReference type="ARBA" id="ARBA00023136"/>
    </source>
</evidence>
<keyword evidence="5 7" id="KW-1133">Transmembrane helix</keyword>